<sequence>MAKLKITPTKIIPILLFIFLIVLRFWKSAEWFSFNFDEEYQALLAWSQVKDFHPIWIGVSASNFGFYLGPAFTYLNALLFWIGNGDLSVLAYFSSFFGIITTISLYFVASRIFSKKVGLISAILYGFSALLIYFDHRFWNPTPIAFVTIWLLYSLYRAEKDTRWFILSTIIMASGLHLHLSLMVYWPLVIFLVLKNIKKISLSIWMISIFSYLAVVSPLIVFDINHNFDDLLGPIRYVLSPKTSGSVFGLDQLIYHLNNVWFSISRALYLKPYTNIQEEHGLGAHGDMTRPVFLISLFVVLIFVWFFRKAIKERKFQILAWMIVSILLFYLLYPSIGCEYYLLGFFIMTTIVLGLFLEKVSWKLLTPLFAIYIAINSVTIFTTTQSQYGLTTRRNLINQIMPLIGNSPFSLETVGKDPRPYHPYGGWRYLFQTYGNHPSSSSADEYFGWIYPDEFTSEKLLYRVVISEVISYSDMNTPIATVSSGVFTSYIFKLNQ</sequence>
<keyword evidence="4" id="KW-0808">Transferase</keyword>
<feature type="transmembrane region" description="Helical" evidence="8">
    <location>
        <begin position="164"/>
        <end position="193"/>
    </location>
</feature>
<dbReference type="Proteomes" id="UP000034078">
    <property type="component" value="Unassembled WGS sequence"/>
</dbReference>
<dbReference type="AlphaFoldDB" id="A0A837IH29"/>
<evidence type="ECO:0000256" key="7">
    <source>
        <dbReference type="ARBA" id="ARBA00023136"/>
    </source>
</evidence>
<evidence type="ECO:0000259" key="9">
    <source>
        <dbReference type="Pfam" id="PF13231"/>
    </source>
</evidence>
<feature type="transmembrane region" description="Helical" evidence="8">
    <location>
        <begin position="89"/>
        <end position="109"/>
    </location>
</feature>
<dbReference type="Pfam" id="PF13231">
    <property type="entry name" value="PMT_2"/>
    <property type="match status" value="1"/>
</dbReference>
<feature type="transmembrane region" description="Helical" evidence="8">
    <location>
        <begin position="64"/>
        <end position="83"/>
    </location>
</feature>
<feature type="transmembrane region" description="Helical" evidence="8">
    <location>
        <begin position="318"/>
        <end position="334"/>
    </location>
</feature>
<proteinExistence type="predicted"/>
<name>A0A837IH29_9BACT</name>
<dbReference type="EMBL" id="LCKO01000006">
    <property type="protein sequence ID" value="KKU00225.1"/>
    <property type="molecule type" value="Genomic_DNA"/>
</dbReference>
<evidence type="ECO:0000256" key="4">
    <source>
        <dbReference type="ARBA" id="ARBA00022679"/>
    </source>
</evidence>
<dbReference type="GO" id="GO:0016763">
    <property type="term" value="F:pentosyltransferase activity"/>
    <property type="evidence" value="ECO:0007669"/>
    <property type="project" value="TreeGrafter"/>
</dbReference>
<reference evidence="10 11" key="1">
    <citation type="journal article" date="2015" name="Nature">
        <title>rRNA introns, odd ribosomes, and small enigmatic genomes across a large radiation of phyla.</title>
        <authorList>
            <person name="Brown C.T."/>
            <person name="Hug L.A."/>
            <person name="Thomas B.C."/>
            <person name="Sharon I."/>
            <person name="Castelle C.J."/>
            <person name="Singh A."/>
            <person name="Wilkins M.J."/>
            <person name="Williams K.H."/>
            <person name="Banfield J.F."/>
        </authorList>
    </citation>
    <scope>NUCLEOTIDE SEQUENCE [LARGE SCALE GENOMIC DNA]</scope>
</reference>
<gene>
    <name evidence="10" type="ORF">UX01_C0006G0019</name>
</gene>
<protein>
    <recommendedName>
        <fullName evidence="9">Glycosyltransferase RgtA/B/C/D-like domain-containing protein</fullName>
    </recommendedName>
</protein>
<dbReference type="GO" id="GO:0005886">
    <property type="term" value="C:plasma membrane"/>
    <property type="evidence" value="ECO:0007669"/>
    <property type="project" value="UniProtKB-SubCell"/>
</dbReference>
<feature type="transmembrane region" description="Helical" evidence="8">
    <location>
        <begin position="340"/>
        <end position="357"/>
    </location>
</feature>
<comment type="caution">
    <text evidence="10">The sequence shown here is derived from an EMBL/GenBank/DDBJ whole genome shotgun (WGS) entry which is preliminary data.</text>
</comment>
<feature type="transmembrane region" description="Helical" evidence="8">
    <location>
        <begin position="116"/>
        <end position="134"/>
    </location>
</feature>
<dbReference type="PANTHER" id="PTHR33908">
    <property type="entry name" value="MANNOSYLTRANSFERASE YKCB-RELATED"/>
    <property type="match status" value="1"/>
</dbReference>
<evidence type="ECO:0000256" key="8">
    <source>
        <dbReference type="SAM" id="Phobius"/>
    </source>
</evidence>
<dbReference type="GO" id="GO:0009103">
    <property type="term" value="P:lipopolysaccharide biosynthetic process"/>
    <property type="evidence" value="ECO:0007669"/>
    <property type="project" value="UniProtKB-ARBA"/>
</dbReference>
<evidence type="ECO:0000256" key="3">
    <source>
        <dbReference type="ARBA" id="ARBA00022676"/>
    </source>
</evidence>
<feature type="transmembrane region" description="Helical" evidence="8">
    <location>
        <begin position="364"/>
        <end position="384"/>
    </location>
</feature>
<keyword evidence="2" id="KW-1003">Cell membrane</keyword>
<keyword evidence="5 8" id="KW-0812">Transmembrane</keyword>
<evidence type="ECO:0000256" key="2">
    <source>
        <dbReference type="ARBA" id="ARBA00022475"/>
    </source>
</evidence>
<accession>A0A837IH29</accession>
<evidence type="ECO:0000313" key="10">
    <source>
        <dbReference type="EMBL" id="KKU00225.1"/>
    </source>
</evidence>
<evidence type="ECO:0000256" key="1">
    <source>
        <dbReference type="ARBA" id="ARBA00004651"/>
    </source>
</evidence>
<keyword evidence="7 8" id="KW-0472">Membrane</keyword>
<keyword evidence="6 8" id="KW-1133">Transmembrane helix</keyword>
<feature type="transmembrane region" description="Helical" evidence="8">
    <location>
        <begin position="6"/>
        <end position="26"/>
    </location>
</feature>
<organism evidence="10 11">
    <name type="scientific">Candidatus Collierbacteria bacterium GW2011_GWB2_45_17</name>
    <dbReference type="NCBI Taxonomy" id="1618388"/>
    <lineage>
        <taxon>Bacteria</taxon>
        <taxon>Candidatus Collieribacteriota</taxon>
    </lineage>
</organism>
<feature type="transmembrane region" description="Helical" evidence="8">
    <location>
        <begin position="288"/>
        <end position="306"/>
    </location>
</feature>
<feature type="domain" description="Glycosyltransferase RgtA/B/C/D-like" evidence="9">
    <location>
        <begin position="70"/>
        <end position="221"/>
    </location>
</feature>
<evidence type="ECO:0000256" key="6">
    <source>
        <dbReference type="ARBA" id="ARBA00022989"/>
    </source>
</evidence>
<keyword evidence="3" id="KW-0328">Glycosyltransferase</keyword>
<comment type="subcellular location">
    <subcellularLocation>
        <location evidence="1">Cell membrane</location>
        <topology evidence="1">Multi-pass membrane protein</topology>
    </subcellularLocation>
</comment>
<feature type="transmembrane region" description="Helical" evidence="8">
    <location>
        <begin position="200"/>
        <end position="222"/>
    </location>
</feature>
<dbReference type="InterPro" id="IPR050297">
    <property type="entry name" value="LipidA_mod_glycosyltrf_83"/>
</dbReference>
<dbReference type="InterPro" id="IPR038731">
    <property type="entry name" value="RgtA/B/C-like"/>
</dbReference>
<evidence type="ECO:0000256" key="5">
    <source>
        <dbReference type="ARBA" id="ARBA00022692"/>
    </source>
</evidence>
<evidence type="ECO:0000313" key="11">
    <source>
        <dbReference type="Proteomes" id="UP000034078"/>
    </source>
</evidence>
<dbReference type="PANTHER" id="PTHR33908:SF11">
    <property type="entry name" value="MEMBRANE PROTEIN"/>
    <property type="match status" value="1"/>
</dbReference>